<dbReference type="Proteomes" id="UP000596063">
    <property type="component" value="Chromosome"/>
</dbReference>
<dbReference type="KEGG" id="snan:I6N98_13170"/>
<keyword evidence="1" id="KW-0805">Transcription regulation</keyword>
<dbReference type="InterPro" id="IPR009057">
    <property type="entry name" value="Homeodomain-like_sf"/>
</dbReference>
<dbReference type="InterPro" id="IPR036271">
    <property type="entry name" value="Tet_transcr_reg_TetR-rel_C_sf"/>
</dbReference>
<sequence length="209" mass="23854">MSNIREKILKAANTSLEERDLAELQINELCQLANVSRTSFYREFKNLDDLGAALATQIGKDILREAAQAADTLTDPRERLFQFIRRVATDSQSHRFLRWEKSLATKLIQRENGLGLAVFFDVLGPVITRCQQDGALRGDLRTEEIADWLLRQWWLLSNLPLRNSAGREALDRYIQVFIVDALRPADASGSGSEDVHNKLDQILDKLRYL</sequence>
<dbReference type="EMBL" id="CP066167">
    <property type="protein sequence ID" value="QQD17311.1"/>
    <property type="molecule type" value="Genomic_DNA"/>
</dbReference>
<dbReference type="RefSeq" id="WP_198568813.1">
    <property type="nucleotide sequence ID" value="NZ_CP066167.1"/>
</dbReference>
<proteinExistence type="predicted"/>
<organism evidence="6 7">
    <name type="scientific">Spongiibacter nanhainus</name>
    <dbReference type="NCBI Taxonomy" id="2794344"/>
    <lineage>
        <taxon>Bacteria</taxon>
        <taxon>Pseudomonadati</taxon>
        <taxon>Pseudomonadota</taxon>
        <taxon>Gammaproteobacteria</taxon>
        <taxon>Cellvibrionales</taxon>
        <taxon>Spongiibacteraceae</taxon>
        <taxon>Spongiibacter</taxon>
    </lineage>
</organism>
<dbReference type="PANTHER" id="PTHR30055">
    <property type="entry name" value="HTH-TYPE TRANSCRIPTIONAL REGULATOR RUTR"/>
    <property type="match status" value="1"/>
</dbReference>
<keyword evidence="2 4" id="KW-0238">DNA-binding</keyword>
<dbReference type="GO" id="GO:0003700">
    <property type="term" value="F:DNA-binding transcription factor activity"/>
    <property type="evidence" value="ECO:0007669"/>
    <property type="project" value="TreeGrafter"/>
</dbReference>
<evidence type="ECO:0000259" key="5">
    <source>
        <dbReference type="PROSITE" id="PS50977"/>
    </source>
</evidence>
<keyword evidence="3" id="KW-0804">Transcription</keyword>
<evidence type="ECO:0000256" key="2">
    <source>
        <dbReference type="ARBA" id="ARBA00023125"/>
    </source>
</evidence>
<evidence type="ECO:0000313" key="6">
    <source>
        <dbReference type="EMBL" id="QQD17311.1"/>
    </source>
</evidence>
<feature type="DNA-binding region" description="H-T-H motif" evidence="4">
    <location>
        <begin position="25"/>
        <end position="44"/>
    </location>
</feature>
<dbReference type="InterPro" id="IPR050109">
    <property type="entry name" value="HTH-type_TetR-like_transc_reg"/>
</dbReference>
<dbReference type="Gene3D" id="1.10.357.10">
    <property type="entry name" value="Tetracycline Repressor, domain 2"/>
    <property type="match status" value="1"/>
</dbReference>
<reference evidence="6 7" key="1">
    <citation type="submission" date="2020-12" db="EMBL/GenBank/DDBJ databases">
        <authorList>
            <person name="Shan Y."/>
        </authorList>
    </citation>
    <scope>NUCLEOTIDE SEQUENCE [LARGE SCALE GENOMIC DNA]</scope>
    <source>
        <strain evidence="7">csc3.9</strain>
    </source>
</reference>
<protein>
    <submittedName>
        <fullName evidence="6">TetR/AcrR family transcriptional regulator</fullName>
    </submittedName>
</protein>
<dbReference type="SUPFAM" id="SSF48498">
    <property type="entry name" value="Tetracyclin repressor-like, C-terminal domain"/>
    <property type="match status" value="1"/>
</dbReference>
<accession>A0A7T4QZ06</accession>
<dbReference type="GO" id="GO:0000976">
    <property type="term" value="F:transcription cis-regulatory region binding"/>
    <property type="evidence" value="ECO:0007669"/>
    <property type="project" value="TreeGrafter"/>
</dbReference>
<dbReference type="Pfam" id="PF00440">
    <property type="entry name" value="TetR_N"/>
    <property type="match status" value="1"/>
</dbReference>
<gene>
    <name evidence="6" type="ORF">I6N98_13170</name>
</gene>
<evidence type="ECO:0000313" key="7">
    <source>
        <dbReference type="Proteomes" id="UP000596063"/>
    </source>
</evidence>
<dbReference type="AlphaFoldDB" id="A0A7T4QZ06"/>
<dbReference type="PANTHER" id="PTHR30055:SF234">
    <property type="entry name" value="HTH-TYPE TRANSCRIPTIONAL REGULATOR BETI"/>
    <property type="match status" value="1"/>
</dbReference>
<dbReference type="PROSITE" id="PS50977">
    <property type="entry name" value="HTH_TETR_2"/>
    <property type="match status" value="1"/>
</dbReference>
<keyword evidence="7" id="KW-1185">Reference proteome</keyword>
<feature type="domain" description="HTH tetR-type" evidence="5">
    <location>
        <begin position="2"/>
        <end position="62"/>
    </location>
</feature>
<name>A0A7T4QZ06_9GAMM</name>
<dbReference type="InterPro" id="IPR001647">
    <property type="entry name" value="HTH_TetR"/>
</dbReference>
<dbReference type="SUPFAM" id="SSF46689">
    <property type="entry name" value="Homeodomain-like"/>
    <property type="match status" value="1"/>
</dbReference>
<evidence type="ECO:0000256" key="4">
    <source>
        <dbReference type="PROSITE-ProRule" id="PRU00335"/>
    </source>
</evidence>
<evidence type="ECO:0000256" key="1">
    <source>
        <dbReference type="ARBA" id="ARBA00023015"/>
    </source>
</evidence>
<evidence type="ECO:0000256" key="3">
    <source>
        <dbReference type="ARBA" id="ARBA00023163"/>
    </source>
</evidence>